<evidence type="ECO:0000259" key="5">
    <source>
        <dbReference type="PROSITE" id="PS50158"/>
    </source>
</evidence>
<keyword evidence="1" id="KW-0863">Zinc-finger</keyword>
<proteinExistence type="predicted"/>
<feature type="compositionally biased region" description="Polar residues" evidence="3">
    <location>
        <begin position="1"/>
        <end position="18"/>
    </location>
</feature>
<dbReference type="InterPro" id="IPR050907">
    <property type="entry name" value="SRSF"/>
</dbReference>
<dbReference type="Pfam" id="PF00076">
    <property type="entry name" value="RRM_1"/>
    <property type="match status" value="1"/>
</dbReference>
<dbReference type="GO" id="GO:0003723">
    <property type="term" value="F:RNA binding"/>
    <property type="evidence" value="ECO:0007669"/>
    <property type="project" value="UniProtKB-UniRule"/>
</dbReference>
<dbReference type="GO" id="GO:0008270">
    <property type="term" value="F:zinc ion binding"/>
    <property type="evidence" value="ECO:0007669"/>
    <property type="project" value="UniProtKB-KW"/>
</dbReference>
<dbReference type="InterPro" id="IPR000504">
    <property type="entry name" value="RRM_dom"/>
</dbReference>
<dbReference type="InterPro" id="IPR035979">
    <property type="entry name" value="RBD_domain_sf"/>
</dbReference>
<gene>
    <name evidence="6" type="ORF">RFH988_LOCUS24302</name>
    <name evidence="7" type="ORF">SEV965_LOCUS22383</name>
</gene>
<organism evidence="7 8">
    <name type="scientific">Rotaria sordida</name>
    <dbReference type="NCBI Taxonomy" id="392033"/>
    <lineage>
        <taxon>Eukaryota</taxon>
        <taxon>Metazoa</taxon>
        <taxon>Spiralia</taxon>
        <taxon>Gnathifera</taxon>
        <taxon>Rotifera</taxon>
        <taxon>Eurotatoria</taxon>
        <taxon>Bdelloidea</taxon>
        <taxon>Philodinida</taxon>
        <taxon>Philodinidae</taxon>
        <taxon>Rotaria</taxon>
    </lineage>
</organism>
<name>A0A814Y413_9BILA</name>
<evidence type="ECO:0000256" key="2">
    <source>
        <dbReference type="PROSITE-ProRule" id="PRU00176"/>
    </source>
</evidence>
<evidence type="ECO:0000313" key="6">
    <source>
        <dbReference type="EMBL" id="CAF1195479.1"/>
    </source>
</evidence>
<keyword evidence="2" id="KW-0694">RNA-binding</keyword>
<feature type="domain" description="RRM" evidence="4">
    <location>
        <begin position="40"/>
        <end position="111"/>
    </location>
</feature>
<dbReference type="Gene3D" id="3.30.70.330">
    <property type="match status" value="1"/>
</dbReference>
<dbReference type="EMBL" id="CAJNOO010001760">
    <property type="protein sequence ID" value="CAF1195479.1"/>
    <property type="molecule type" value="Genomic_DNA"/>
</dbReference>
<dbReference type="SMART" id="SM00360">
    <property type="entry name" value="RRM"/>
    <property type="match status" value="1"/>
</dbReference>
<keyword evidence="1" id="KW-0862">Zinc</keyword>
<dbReference type="OrthoDB" id="5970at2759"/>
<evidence type="ECO:0000256" key="3">
    <source>
        <dbReference type="SAM" id="MobiDB-lite"/>
    </source>
</evidence>
<protein>
    <submittedName>
        <fullName evidence="7">Uncharacterized protein</fullName>
    </submittedName>
</protein>
<sequence length="213" mass="24769">MENLTMSYSRSHSRSPMTSFHRHDRSHSPYNNDSHEENGCRVHVADLSINCTKREIEKAFDKWPLIEVWHANASCFAFVVLRHRNDGQQAINELDGRYIGDARVRVSLARPRTRGGGGGGGGRRHFDPNMRCYQCGFRGHFSRDCGNDQRNYKKNGNGYRSGRERSYSRSRSRSPPPRVIRDYRRYSPRRTLPSSHYKSRDNRSGYYTSPPRI</sequence>
<keyword evidence="1" id="KW-0479">Metal-binding</keyword>
<evidence type="ECO:0000259" key="4">
    <source>
        <dbReference type="PROSITE" id="PS50102"/>
    </source>
</evidence>
<dbReference type="InterPro" id="IPR036875">
    <property type="entry name" value="Znf_CCHC_sf"/>
</dbReference>
<dbReference type="SMART" id="SM00343">
    <property type="entry name" value="ZnF_C2HC"/>
    <property type="match status" value="1"/>
</dbReference>
<comment type="caution">
    <text evidence="7">The sequence shown here is derived from an EMBL/GenBank/DDBJ whole genome shotgun (WGS) entry which is preliminary data.</text>
</comment>
<evidence type="ECO:0000313" key="8">
    <source>
        <dbReference type="Proteomes" id="UP000663889"/>
    </source>
</evidence>
<dbReference type="SUPFAM" id="SSF54928">
    <property type="entry name" value="RNA-binding domain, RBD"/>
    <property type="match status" value="1"/>
</dbReference>
<dbReference type="AlphaFoldDB" id="A0A814Y413"/>
<feature type="region of interest" description="Disordered" evidence="3">
    <location>
        <begin position="146"/>
        <end position="213"/>
    </location>
</feature>
<dbReference type="SUPFAM" id="SSF57756">
    <property type="entry name" value="Retrovirus zinc finger-like domains"/>
    <property type="match status" value="1"/>
</dbReference>
<accession>A0A814Y413</accession>
<dbReference type="Proteomes" id="UP000663882">
    <property type="component" value="Unassembled WGS sequence"/>
</dbReference>
<dbReference type="PROSITE" id="PS50102">
    <property type="entry name" value="RRM"/>
    <property type="match status" value="1"/>
</dbReference>
<evidence type="ECO:0000256" key="1">
    <source>
        <dbReference type="PROSITE-ProRule" id="PRU00047"/>
    </source>
</evidence>
<dbReference type="InterPro" id="IPR001878">
    <property type="entry name" value="Znf_CCHC"/>
</dbReference>
<dbReference type="PROSITE" id="PS50158">
    <property type="entry name" value="ZF_CCHC"/>
    <property type="match status" value="1"/>
</dbReference>
<dbReference type="EMBL" id="CAJNOU010001580">
    <property type="protein sequence ID" value="CAF1224946.1"/>
    <property type="molecule type" value="Genomic_DNA"/>
</dbReference>
<feature type="region of interest" description="Disordered" evidence="3">
    <location>
        <begin position="1"/>
        <end position="37"/>
    </location>
</feature>
<feature type="domain" description="CCHC-type" evidence="5">
    <location>
        <begin position="131"/>
        <end position="145"/>
    </location>
</feature>
<evidence type="ECO:0000313" key="7">
    <source>
        <dbReference type="EMBL" id="CAF1224946.1"/>
    </source>
</evidence>
<dbReference type="Proteomes" id="UP000663889">
    <property type="component" value="Unassembled WGS sequence"/>
</dbReference>
<reference evidence="7" key="1">
    <citation type="submission" date="2021-02" db="EMBL/GenBank/DDBJ databases">
        <authorList>
            <person name="Nowell W R."/>
        </authorList>
    </citation>
    <scope>NUCLEOTIDE SEQUENCE</scope>
</reference>
<dbReference type="Gene3D" id="4.10.60.10">
    <property type="entry name" value="Zinc finger, CCHC-type"/>
    <property type="match status" value="1"/>
</dbReference>
<dbReference type="InterPro" id="IPR012677">
    <property type="entry name" value="Nucleotide-bd_a/b_plait_sf"/>
</dbReference>
<dbReference type="PANTHER" id="PTHR23147">
    <property type="entry name" value="SERINE/ARGININE RICH SPLICING FACTOR"/>
    <property type="match status" value="1"/>
</dbReference>